<dbReference type="EMBL" id="VIKR01000007">
    <property type="protein sequence ID" value="TQV71136.1"/>
    <property type="molecule type" value="Genomic_DNA"/>
</dbReference>
<organism evidence="2 3">
    <name type="scientific">Aliikangiella marina</name>
    <dbReference type="NCBI Taxonomy" id="1712262"/>
    <lineage>
        <taxon>Bacteria</taxon>
        <taxon>Pseudomonadati</taxon>
        <taxon>Pseudomonadota</taxon>
        <taxon>Gammaproteobacteria</taxon>
        <taxon>Oceanospirillales</taxon>
        <taxon>Pleioneaceae</taxon>
        <taxon>Aliikangiella</taxon>
    </lineage>
</organism>
<proteinExistence type="predicted"/>
<evidence type="ECO:0000313" key="3">
    <source>
        <dbReference type="Proteomes" id="UP000317839"/>
    </source>
</evidence>
<sequence length="92" mass="9965">MIAGRDCDDSRANINPTSVEACDNIDNNCDGQVDEGLLVTYYLDADGDLYGNPANTKMMCPGRGMVDGQSWVTNNLDSDDTDPTKNPRACDQ</sequence>
<feature type="region of interest" description="Disordered" evidence="1">
    <location>
        <begin position="72"/>
        <end position="92"/>
    </location>
</feature>
<dbReference type="InterPro" id="IPR021655">
    <property type="entry name" value="Put_metal-bd"/>
</dbReference>
<reference evidence="2 3" key="1">
    <citation type="submission" date="2019-06" db="EMBL/GenBank/DDBJ databases">
        <title>Draft genome of Aliikangiella marina GYP-15.</title>
        <authorList>
            <person name="Wang G."/>
        </authorList>
    </citation>
    <scope>NUCLEOTIDE SEQUENCE [LARGE SCALE GENOMIC DNA]</scope>
    <source>
        <strain evidence="2 3">GYP-15</strain>
    </source>
</reference>
<keyword evidence="3" id="KW-1185">Reference proteome</keyword>
<feature type="compositionally biased region" description="Basic and acidic residues" evidence="1">
    <location>
        <begin position="82"/>
        <end position="92"/>
    </location>
</feature>
<comment type="caution">
    <text evidence="2">The sequence shown here is derived from an EMBL/GenBank/DDBJ whole genome shotgun (WGS) entry which is preliminary data.</text>
</comment>
<accession>A0A545T1N6</accession>
<dbReference type="Pfam" id="PF11617">
    <property type="entry name" value="Cu-binding_MopE"/>
    <property type="match status" value="2"/>
</dbReference>
<dbReference type="OrthoDB" id="2972467at2"/>
<protein>
    <submittedName>
        <fullName evidence="2">Uncharacterized protein</fullName>
    </submittedName>
</protein>
<name>A0A545T1N6_9GAMM</name>
<evidence type="ECO:0000256" key="1">
    <source>
        <dbReference type="SAM" id="MobiDB-lite"/>
    </source>
</evidence>
<dbReference type="AlphaFoldDB" id="A0A545T1N6"/>
<dbReference type="Proteomes" id="UP000317839">
    <property type="component" value="Unassembled WGS sequence"/>
</dbReference>
<gene>
    <name evidence="2" type="ORF">FLL45_22620</name>
</gene>
<evidence type="ECO:0000313" key="2">
    <source>
        <dbReference type="EMBL" id="TQV71136.1"/>
    </source>
</evidence>